<keyword evidence="2" id="KW-1003">Cell membrane</keyword>
<keyword evidence="4 6" id="KW-1133">Transmembrane helix</keyword>
<feature type="transmembrane region" description="Helical" evidence="6">
    <location>
        <begin position="221"/>
        <end position="249"/>
    </location>
</feature>
<protein>
    <submittedName>
        <fullName evidence="8">ABC transporter permease</fullName>
    </submittedName>
</protein>
<feature type="domain" description="ABC-2 type transporter transmembrane" evidence="7">
    <location>
        <begin position="21"/>
        <end position="362"/>
    </location>
</feature>
<keyword evidence="3 6" id="KW-0812">Transmembrane</keyword>
<evidence type="ECO:0000256" key="2">
    <source>
        <dbReference type="ARBA" id="ARBA00022475"/>
    </source>
</evidence>
<dbReference type="PANTHER" id="PTHR30294">
    <property type="entry name" value="MEMBRANE COMPONENT OF ABC TRANSPORTER YHHJ-RELATED"/>
    <property type="match status" value="1"/>
</dbReference>
<dbReference type="InterPro" id="IPR051449">
    <property type="entry name" value="ABC-2_transporter_component"/>
</dbReference>
<dbReference type="GO" id="GO:0140359">
    <property type="term" value="F:ABC-type transporter activity"/>
    <property type="evidence" value="ECO:0007669"/>
    <property type="project" value="InterPro"/>
</dbReference>
<accession>A0A848CHP2</accession>
<dbReference type="GO" id="GO:0005886">
    <property type="term" value="C:plasma membrane"/>
    <property type="evidence" value="ECO:0007669"/>
    <property type="project" value="UniProtKB-SubCell"/>
</dbReference>
<feature type="transmembrane region" description="Helical" evidence="6">
    <location>
        <begin position="283"/>
        <end position="305"/>
    </location>
</feature>
<comment type="subcellular location">
    <subcellularLocation>
        <location evidence="1">Cell membrane</location>
        <topology evidence="1">Multi-pass membrane protein</topology>
    </subcellularLocation>
</comment>
<name>A0A848CHP2_9BACT</name>
<dbReference type="AlphaFoldDB" id="A0A848CHP2"/>
<evidence type="ECO:0000256" key="6">
    <source>
        <dbReference type="SAM" id="Phobius"/>
    </source>
</evidence>
<gene>
    <name evidence="8" type="ORF">HF854_04845</name>
</gene>
<dbReference type="PANTHER" id="PTHR30294:SF47">
    <property type="entry name" value="INNER MEMBRANE TRANSPORT PERMEASE YHHJ"/>
    <property type="match status" value="1"/>
</dbReference>
<feature type="transmembrane region" description="Helical" evidence="6">
    <location>
        <begin position="255"/>
        <end position="276"/>
    </location>
</feature>
<evidence type="ECO:0000313" key="9">
    <source>
        <dbReference type="Proteomes" id="UP000522333"/>
    </source>
</evidence>
<keyword evidence="5 6" id="KW-0472">Membrane</keyword>
<dbReference type="InterPro" id="IPR013525">
    <property type="entry name" value="ABC2_TM"/>
</dbReference>
<organism evidence="8 9">
    <name type="scientific">Desulfovibrio piger</name>
    <dbReference type="NCBI Taxonomy" id="901"/>
    <lineage>
        <taxon>Bacteria</taxon>
        <taxon>Pseudomonadati</taxon>
        <taxon>Thermodesulfobacteriota</taxon>
        <taxon>Desulfovibrionia</taxon>
        <taxon>Desulfovibrionales</taxon>
        <taxon>Desulfovibrionaceae</taxon>
        <taxon>Desulfovibrio</taxon>
    </lineage>
</organism>
<evidence type="ECO:0000313" key="8">
    <source>
        <dbReference type="EMBL" id="NME51867.1"/>
    </source>
</evidence>
<proteinExistence type="predicted"/>
<dbReference type="Pfam" id="PF12698">
    <property type="entry name" value="ABC2_membrane_3"/>
    <property type="match status" value="1"/>
</dbReference>
<dbReference type="Gene3D" id="3.40.1710.10">
    <property type="entry name" value="abc type-2 transporter like domain"/>
    <property type="match status" value="1"/>
</dbReference>
<dbReference type="Proteomes" id="UP000522333">
    <property type="component" value="Unassembled WGS sequence"/>
</dbReference>
<evidence type="ECO:0000256" key="5">
    <source>
        <dbReference type="ARBA" id="ARBA00023136"/>
    </source>
</evidence>
<evidence type="ECO:0000259" key="7">
    <source>
        <dbReference type="Pfam" id="PF12698"/>
    </source>
</evidence>
<comment type="caution">
    <text evidence="8">The sequence shown here is derived from an EMBL/GenBank/DDBJ whole genome shotgun (WGS) entry which is preliminary data.</text>
</comment>
<evidence type="ECO:0000256" key="4">
    <source>
        <dbReference type="ARBA" id="ARBA00022989"/>
    </source>
</evidence>
<feature type="transmembrane region" description="Helical" evidence="6">
    <location>
        <begin position="344"/>
        <end position="364"/>
    </location>
</feature>
<feature type="transmembrane region" description="Helical" evidence="6">
    <location>
        <begin position="20"/>
        <end position="41"/>
    </location>
</feature>
<dbReference type="RefSeq" id="WP_168935279.1">
    <property type="nucleotide sequence ID" value="NZ_JABAFY010000012.1"/>
</dbReference>
<sequence length="378" mass="41145">MGSFWAAALAQVRSWPRDRLFIWLLLMAPLSGMVILDGLFADGLLRRLPVAVCDLDGSSTSRELIRRVDALPSARVAALLASPDEGRDAIRRGEVFAVLVIPRHFERDLLRRRPVQAIAYIDGQHMPVGSVLRRDLVDLGTAGWKLAFTDTLRRSGVPPVQADWQTAGIGLDLRSLGNPAANYKIFLVHSFLPILLQLTSLLYSVCVLHRLRPERPSMARVWGSVCPAALLVGMLGCLQTGLLAARGYFPVQAPILTVCAIYLLFSLACAALAVFIAGLCDEILLALMMVSGLASPAFAFAGITFPQLAMPPFARFWSGLLPSTQLLRLEGSVIQMGDALGQHWPILGALCLLACVYGGLGSLFHGLRSRRQEEEIAR</sequence>
<feature type="transmembrane region" description="Helical" evidence="6">
    <location>
        <begin position="185"/>
        <end position="209"/>
    </location>
</feature>
<evidence type="ECO:0000256" key="3">
    <source>
        <dbReference type="ARBA" id="ARBA00022692"/>
    </source>
</evidence>
<dbReference type="EMBL" id="JABAFY010000012">
    <property type="protein sequence ID" value="NME51867.1"/>
    <property type="molecule type" value="Genomic_DNA"/>
</dbReference>
<evidence type="ECO:0000256" key="1">
    <source>
        <dbReference type="ARBA" id="ARBA00004651"/>
    </source>
</evidence>
<reference evidence="8 9" key="1">
    <citation type="submission" date="2020-04" db="EMBL/GenBank/DDBJ databases">
        <authorList>
            <person name="Hitch T.C.A."/>
            <person name="Wylensek D."/>
            <person name="Clavel T."/>
        </authorList>
    </citation>
    <scope>NUCLEOTIDE SEQUENCE [LARGE SCALE GENOMIC DNA]</scope>
    <source>
        <strain evidence="8 9">PG-251-APC-1</strain>
    </source>
</reference>